<gene>
    <name evidence="1" type="ORF">WJX72_010946</name>
</gene>
<protein>
    <recommendedName>
        <fullName evidence="3">J domain-containing protein</fullName>
    </recommendedName>
</protein>
<evidence type="ECO:0000313" key="1">
    <source>
        <dbReference type="EMBL" id="KAK9815865.1"/>
    </source>
</evidence>
<organism evidence="1 2">
    <name type="scientific">[Myrmecia] bisecta</name>
    <dbReference type="NCBI Taxonomy" id="41462"/>
    <lineage>
        <taxon>Eukaryota</taxon>
        <taxon>Viridiplantae</taxon>
        <taxon>Chlorophyta</taxon>
        <taxon>core chlorophytes</taxon>
        <taxon>Trebouxiophyceae</taxon>
        <taxon>Trebouxiales</taxon>
        <taxon>Trebouxiaceae</taxon>
        <taxon>Myrmecia</taxon>
    </lineage>
</organism>
<name>A0AAW1Q161_9CHLO</name>
<evidence type="ECO:0000313" key="2">
    <source>
        <dbReference type="Proteomes" id="UP001489004"/>
    </source>
</evidence>
<proteinExistence type="predicted"/>
<accession>A0AAW1Q161</accession>
<sequence>MSPDLEATGGLPLVTYIRRAGFKKPLQGTNELVWRELARELQPEWEVRRVFACRHVKELSELQRSRLIAWLHGPITPAAVESAYHQMRLLLHPENNMCDYAGRAFRIVRKSLQNLVAAATGQPLCPISWE</sequence>
<dbReference type="AlphaFoldDB" id="A0AAW1Q161"/>
<reference evidence="1 2" key="1">
    <citation type="journal article" date="2024" name="Nat. Commun.">
        <title>Phylogenomics reveals the evolutionary origins of lichenization in chlorophyte algae.</title>
        <authorList>
            <person name="Puginier C."/>
            <person name="Libourel C."/>
            <person name="Otte J."/>
            <person name="Skaloud P."/>
            <person name="Haon M."/>
            <person name="Grisel S."/>
            <person name="Petersen M."/>
            <person name="Berrin J.G."/>
            <person name="Delaux P.M."/>
            <person name="Dal Grande F."/>
            <person name="Keller J."/>
        </authorList>
    </citation>
    <scope>NUCLEOTIDE SEQUENCE [LARGE SCALE GENOMIC DNA]</scope>
    <source>
        <strain evidence="1 2">SAG 2043</strain>
    </source>
</reference>
<dbReference type="EMBL" id="JALJOR010000006">
    <property type="protein sequence ID" value="KAK9815865.1"/>
    <property type="molecule type" value="Genomic_DNA"/>
</dbReference>
<keyword evidence="2" id="KW-1185">Reference proteome</keyword>
<evidence type="ECO:0008006" key="3">
    <source>
        <dbReference type="Google" id="ProtNLM"/>
    </source>
</evidence>
<comment type="caution">
    <text evidence="1">The sequence shown here is derived from an EMBL/GenBank/DDBJ whole genome shotgun (WGS) entry which is preliminary data.</text>
</comment>
<dbReference type="Proteomes" id="UP001489004">
    <property type="component" value="Unassembled WGS sequence"/>
</dbReference>